<dbReference type="PROSITE" id="PS51379">
    <property type="entry name" value="4FE4S_FER_2"/>
    <property type="match status" value="3"/>
</dbReference>
<keyword evidence="4" id="KW-0677">Repeat</keyword>
<accession>A0A3B1BZC6</accession>
<dbReference type="PANTHER" id="PTHR43177:SF5">
    <property type="entry name" value="ANAEROBIC DIMETHYL SULFOXIDE REDUCTASE CHAIN B-RELATED"/>
    <property type="match status" value="1"/>
</dbReference>
<keyword evidence="3" id="KW-0479">Metal-binding</keyword>
<keyword evidence="7" id="KW-0411">Iron-sulfur</keyword>
<feature type="domain" description="4Fe-4S ferredoxin-type" evidence="8">
    <location>
        <begin position="51"/>
        <end position="82"/>
    </location>
</feature>
<gene>
    <name evidence="9" type="ORF">MNBD_NITROSPINAE04-933</name>
</gene>
<dbReference type="AlphaFoldDB" id="A0A3B1BZC6"/>
<keyword evidence="2" id="KW-0004">4Fe-4S</keyword>
<dbReference type="GO" id="GO:0046872">
    <property type="term" value="F:metal ion binding"/>
    <property type="evidence" value="ECO:0007669"/>
    <property type="project" value="UniProtKB-KW"/>
</dbReference>
<reference evidence="9" key="1">
    <citation type="submission" date="2018-06" db="EMBL/GenBank/DDBJ databases">
        <authorList>
            <person name="Zhirakovskaya E."/>
        </authorList>
    </citation>
    <scope>NUCLEOTIDE SEQUENCE</scope>
</reference>
<evidence type="ECO:0000256" key="1">
    <source>
        <dbReference type="ARBA" id="ARBA00022448"/>
    </source>
</evidence>
<dbReference type="Gene3D" id="3.30.70.20">
    <property type="match status" value="2"/>
</dbReference>
<evidence type="ECO:0000256" key="4">
    <source>
        <dbReference type="ARBA" id="ARBA00022737"/>
    </source>
</evidence>
<evidence type="ECO:0000256" key="7">
    <source>
        <dbReference type="ARBA" id="ARBA00023014"/>
    </source>
</evidence>
<sequence length="202" mass="21681">MAYNHKAIHVDTFRCVGCHACEAACKVEQNIPPGPKWIEVIEVEKMVGSEYKMFWKPMACFHCGEPDCLPVCPTKAISKREEDGIVLVSKDLCIGCMECFRACPFGAPQLGFDGKMEKCNLCVHKTADGGVPACVSTCPSEAMFFGTTQELSSLMRKKHSVRSISVNGAGNPSVGGASAAKAAEGRPQVVRLSNKVGALSNH</sequence>
<dbReference type="InterPro" id="IPR050954">
    <property type="entry name" value="ET_IronSulfur_Cluster-Binding"/>
</dbReference>
<feature type="domain" description="4Fe-4S ferredoxin-type" evidence="8">
    <location>
        <begin position="84"/>
        <end position="113"/>
    </location>
</feature>
<evidence type="ECO:0000313" key="9">
    <source>
        <dbReference type="EMBL" id="VAX23319.1"/>
    </source>
</evidence>
<evidence type="ECO:0000256" key="2">
    <source>
        <dbReference type="ARBA" id="ARBA00022485"/>
    </source>
</evidence>
<protein>
    <recommendedName>
        <fullName evidence="8">4Fe-4S ferredoxin-type domain-containing protein</fullName>
    </recommendedName>
</protein>
<evidence type="ECO:0000256" key="6">
    <source>
        <dbReference type="ARBA" id="ARBA00023004"/>
    </source>
</evidence>
<keyword evidence="5" id="KW-0249">Electron transport</keyword>
<dbReference type="Pfam" id="PF12800">
    <property type="entry name" value="Fer4_4"/>
    <property type="match status" value="1"/>
</dbReference>
<evidence type="ECO:0000256" key="3">
    <source>
        <dbReference type="ARBA" id="ARBA00022723"/>
    </source>
</evidence>
<dbReference type="InterPro" id="IPR017900">
    <property type="entry name" value="4Fe4S_Fe_S_CS"/>
</dbReference>
<dbReference type="PROSITE" id="PS00198">
    <property type="entry name" value="4FE4S_FER_1"/>
    <property type="match status" value="1"/>
</dbReference>
<dbReference type="GO" id="GO:0051539">
    <property type="term" value="F:4 iron, 4 sulfur cluster binding"/>
    <property type="evidence" value="ECO:0007669"/>
    <property type="project" value="UniProtKB-KW"/>
</dbReference>
<keyword evidence="1" id="KW-0813">Transport</keyword>
<dbReference type="InterPro" id="IPR017896">
    <property type="entry name" value="4Fe4S_Fe-S-bd"/>
</dbReference>
<name>A0A3B1BZC6_9ZZZZ</name>
<dbReference type="Pfam" id="PF13247">
    <property type="entry name" value="Fer4_11"/>
    <property type="match status" value="1"/>
</dbReference>
<evidence type="ECO:0000256" key="5">
    <source>
        <dbReference type="ARBA" id="ARBA00022982"/>
    </source>
</evidence>
<dbReference type="SUPFAM" id="SSF54862">
    <property type="entry name" value="4Fe-4S ferredoxins"/>
    <property type="match status" value="1"/>
</dbReference>
<evidence type="ECO:0000259" key="8">
    <source>
        <dbReference type="PROSITE" id="PS51379"/>
    </source>
</evidence>
<dbReference type="CDD" id="cd16371">
    <property type="entry name" value="DMSOR_beta_like"/>
    <property type="match status" value="1"/>
</dbReference>
<feature type="domain" description="4Fe-4S ferredoxin-type" evidence="8">
    <location>
        <begin position="6"/>
        <end position="36"/>
    </location>
</feature>
<organism evidence="9">
    <name type="scientific">hydrothermal vent metagenome</name>
    <dbReference type="NCBI Taxonomy" id="652676"/>
    <lineage>
        <taxon>unclassified sequences</taxon>
        <taxon>metagenomes</taxon>
        <taxon>ecological metagenomes</taxon>
    </lineage>
</organism>
<dbReference type="PANTHER" id="PTHR43177">
    <property type="entry name" value="PROTEIN NRFC"/>
    <property type="match status" value="1"/>
</dbReference>
<dbReference type="EMBL" id="UOGA01000243">
    <property type="protein sequence ID" value="VAX23319.1"/>
    <property type="molecule type" value="Genomic_DNA"/>
</dbReference>
<proteinExistence type="predicted"/>
<keyword evidence="6" id="KW-0408">Iron</keyword>